<evidence type="ECO:0000313" key="3">
    <source>
        <dbReference type="Proteomes" id="UP000252770"/>
    </source>
</evidence>
<reference evidence="2 3" key="1">
    <citation type="submission" date="2018-07" db="EMBL/GenBank/DDBJ databases">
        <title>Desertimonas flava gen. nov. sp. nov.</title>
        <authorList>
            <person name="Liu S."/>
        </authorList>
    </citation>
    <scope>NUCLEOTIDE SEQUENCE [LARGE SCALE GENOMIC DNA]</scope>
    <source>
        <strain evidence="2 3">16Sb5-5</strain>
    </source>
</reference>
<dbReference type="RefSeq" id="WP_114125354.1">
    <property type="nucleotide sequence ID" value="NZ_QOUI01000002.1"/>
</dbReference>
<dbReference type="GO" id="GO:0016853">
    <property type="term" value="F:isomerase activity"/>
    <property type="evidence" value="ECO:0007669"/>
    <property type="project" value="UniProtKB-KW"/>
</dbReference>
<accession>A0A367YZZ3</accession>
<dbReference type="AlphaFoldDB" id="A0A367YZZ3"/>
<feature type="domain" description="Mycothiol-dependent maleylpyruvate isomerase metal-binding" evidence="1">
    <location>
        <begin position="22"/>
        <end position="154"/>
    </location>
</feature>
<sequence length="244" mass="26022">MSTTRTSPADVPELRRLQVGATRRLLGETVRLSEEEWRTPTALPGWTRAHLASHLARHAEALAAFVRGHLAGRPAPLYPSREARDGDIERGAARSGPELQNDLDASAGALEEAFDEVPGPVWRARGEPRPGFAVELGLLPVMRLAEVELHRVDLGLGARVRDLPPEVALPLLGYLGLRQAGRTDYPGLQLVPQEAPDRALVLGAGDAAPQRVTAPAAVLVGLLTRRVPVDEVPGAAGLELPPLG</sequence>
<dbReference type="NCBIfam" id="TIGR03083">
    <property type="entry name" value="maleylpyruvate isomerase family mycothiol-dependent enzyme"/>
    <property type="match status" value="1"/>
</dbReference>
<proteinExistence type="predicted"/>
<protein>
    <submittedName>
        <fullName evidence="2">Maleylpyruvate isomerase family mycothiol-dependent enzyme</fullName>
    </submittedName>
</protein>
<dbReference type="InterPro" id="IPR034660">
    <property type="entry name" value="DinB/YfiT-like"/>
</dbReference>
<dbReference type="InterPro" id="IPR017517">
    <property type="entry name" value="Maleyloyr_isom"/>
</dbReference>
<dbReference type="SUPFAM" id="SSF109854">
    <property type="entry name" value="DinB/YfiT-like putative metalloenzymes"/>
    <property type="match status" value="1"/>
</dbReference>
<organism evidence="2 3">
    <name type="scientific">Desertihabitans brevis</name>
    <dbReference type="NCBI Taxonomy" id="2268447"/>
    <lineage>
        <taxon>Bacteria</taxon>
        <taxon>Bacillati</taxon>
        <taxon>Actinomycetota</taxon>
        <taxon>Actinomycetes</taxon>
        <taxon>Propionibacteriales</taxon>
        <taxon>Propionibacteriaceae</taxon>
        <taxon>Desertihabitans</taxon>
    </lineage>
</organism>
<dbReference type="Gene3D" id="1.20.120.450">
    <property type="entry name" value="dinb family like domain"/>
    <property type="match status" value="1"/>
</dbReference>
<dbReference type="InterPro" id="IPR024344">
    <property type="entry name" value="MDMPI_metal-binding"/>
</dbReference>
<keyword evidence="2" id="KW-0413">Isomerase</keyword>
<keyword evidence="3" id="KW-1185">Reference proteome</keyword>
<dbReference type="GO" id="GO:0046872">
    <property type="term" value="F:metal ion binding"/>
    <property type="evidence" value="ECO:0007669"/>
    <property type="project" value="InterPro"/>
</dbReference>
<name>A0A367YZZ3_9ACTN</name>
<comment type="caution">
    <text evidence="2">The sequence shown here is derived from an EMBL/GenBank/DDBJ whole genome shotgun (WGS) entry which is preliminary data.</text>
</comment>
<dbReference type="EMBL" id="QOUI01000002">
    <property type="protein sequence ID" value="RCK70582.1"/>
    <property type="molecule type" value="Genomic_DNA"/>
</dbReference>
<keyword evidence="2" id="KW-0670">Pyruvate</keyword>
<gene>
    <name evidence="2" type="ORF">DT076_03910</name>
</gene>
<dbReference type="Pfam" id="PF11716">
    <property type="entry name" value="MDMPI_N"/>
    <property type="match status" value="1"/>
</dbReference>
<evidence type="ECO:0000259" key="1">
    <source>
        <dbReference type="Pfam" id="PF11716"/>
    </source>
</evidence>
<dbReference type="Proteomes" id="UP000252770">
    <property type="component" value="Unassembled WGS sequence"/>
</dbReference>
<evidence type="ECO:0000313" key="2">
    <source>
        <dbReference type="EMBL" id="RCK70582.1"/>
    </source>
</evidence>